<comment type="caution">
    <text evidence="2">The sequence shown here is derived from an EMBL/GenBank/DDBJ whole genome shotgun (WGS) entry which is preliminary data.</text>
</comment>
<organism evidence="2 3">
    <name type="scientific">Caerostris darwini</name>
    <dbReference type="NCBI Taxonomy" id="1538125"/>
    <lineage>
        <taxon>Eukaryota</taxon>
        <taxon>Metazoa</taxon>
        <taxon>Ecdysozoa</taxon>
        <taxon>Arthropoda</taxon>
        <taxon>Chelicerata</taxon>
        <taxon>Arachnida</taxon>
        <taxon>Araneae</taxon>
        <taxon>Araneomorphae</taxon>
        <taxon>Entelegynae</taxon>
        <taxon>Araneoidea</taxon>
        <taxon>Araneidae</taxon>
        <taxon>Caerostris</taxon>
    </lineage>
</organism>
<feature type="region of interest" description="Disordered" evidence="1">
    <location>
        <begin position="48"/>
        <end position="71"/>
    </location>
</feature>
<name>A0AAV4V3N5_9ARAC</name>
<dbReference type="AlphaFoldDB" id="A0AAV4V3N5"/>
<evidence type="ECO:0000313" key="3">
    <source>
        <dbReference type="Proteomes" id="UP001054837"/>
    </source>
</evidence>
<evidence type="ECO:0000313" key="2">
    <source>
        <dbReference type="EMBL" id="GIY64737.1"/>
    </source>
</evidence>
<protein>
    <submittedName>
        <fullName evidence="2">Uncharacterized protein</fullName>
    </submittedName>
</protein>
<sequence>MFPAHSLIESRIRQLVQILYTLKDDNFTAQKATDQLLAESERIERNRKVEDLSWDPPTSAPGVNNCTDPPRHFEHSKINVLPGFPYEAPSRLSLDISQT</sequence>
<dbReference type="EMBL" id="BPLQ01012350">
    <property type="protein sequence ID" value="GIY64737.1"/>
    <property type="molecule type" value="Genomic_DNA"/>
</dbReference>
<reference evidence="2 3" key="1">
    <citation type="submission" date="2021-06" db="EMBL/GenBank/DDBJ databases">
        <title>Caerostris darwini draft genome.</title>
        <authorList>
            <person name="Kono N."/>
            <person name="Arakawa K."/>
        </authorList>
    </citation>
    <scope>NUCLEOTIDE SEQUENCE [LARGE SCALE GENOMIC DNA]</scope>
</reference>
<evidence type="ECO:0000256" key="1">
    <source>
        <dbReference type="SAM" id="MobiDB-lite"/>
    </source>
</evidence>
<proteinExistence type="predicted"/>
<dbReference type="Proteomes" id="UP001054837">
    <property type="component" value="Unassembled WGS sequence"/>
</dbReference>
<keyword evidence="3" id="KW-1185">Reference proteome</keyword>
<gene>
    <name evidence="2" type="ORF">CDAR_302801</name>
</gene>
<accession>A0AAV4V3N5</accession>